<proteinExistence type="predicted"/>
<feature type="transmembrane region" description="Helical" evidence="6">
    <location>
        <begin position="341"/>
        <end position="361"/>
    </location>
</feature>
<gene>
    <name evidence="7" type="ORF">EV148_107185</name>
</gene>
<evidence type="ECO:0000256" key="2">
    <source>
        <dbReference type="ARBA" id="ARBA00022475"/>
    </source>
</evidence>
<dbReference type="Proteomes" id="UP000294862">
    <property type="component" value="Unassembled WGS sequence"/>
</dbReference>
<dbReference type="GO" id="GO:0005886">
    <property type="term" value="C:plasma membrane"/>
    <property type="evidence" value="ECO:0007669"/>
    <property type="project" value="TreeGrafter"/>
</dbReference>
<feature type="transmembrane region" description="Helical" evidence="6">
    <location>
        <begin position="418"/>
        <end position="436"/>
    </location>
</feature>
<keyword evidence="3 6" id="KW-0812">Transmembrane</keyword>
<dbReference type="InterPro" id="IPR044878">
    <property type="entry name" value="UbiA_sf"/>
</dbReference>
<comment type="caution">
    <text evidence="7">The sequence shown here is derived from an EMBL/GenBank/DDBJ whole genome shotgun (WGS) entry which is preliminary data.</text>
</comment>
<dbReference type="GO" id="GO:0009247">
    <property type="term" value="P:glycolipid biosynthetic process"/>
    <property type="evidence" value="ECO:0007669"/>
    <property type="project" value="TreeGrafter"/>
</dbReference>
<evidence type="ECO:0000313" key="7">
    <source>
        <dbReference type="EMBL" id="TCO38897.1"/>
    </source>
</evidence>
<dbReference type="Gene3D" id="1.10.357.140">
    <property type="entry name" value="UbiA prenyltransferase"/>
    <property type="match status" value="1"/>
</dbReference>
<accession>A0A4R2I4P0</accession>
<organism evidence="7 8">
    <name type="scientific">Dokdonella fugitiva</name>
    <dbReference type="NCBI Taxonomy" id="328517"/>
    <lineage>
        <taxon>Bacteria</taxon>
        <taxon>Pseudomonadati</taxon>
        <taxon>Pseudomonadota</taxon>
        <taxon>Gammaproteobacteria</taxon>
        <taxon>Lysobacterales</taxon>
        <taxon>Rhodanobacteraceae</taxon>
        <taxon>Dokdonella</taxon>
    </lineage>
</organism>
<dbReference type="InterPro" id="IPR023214">
    <property type="entry name" value="HAD_sf"/>
</dbReference>
<dbReference type="EMBL" id="SLWQ01000007">
    <property type="protein sequence ID" value="TCO38897.1"/>
    <property type="molecule type" value="Genomic_DNA"/>
</dbReference>
<feature type="transmembrane region" description="Helical" evidence="6">
    <location>
        <begin position="290"/>
        <end position="308"/>
    </location>
</feature>
<keyword evidence="4 6" id="KW-1133">Transmembrane helix</keyword>
<dbReference type="InterPro" id="IPR039653">
    <property type="entry name" value="Prenyltransferase"/>
</dbReference>
<keyword evidence="5 6" id="KW-0472">Membrane</keyword>
<feature type="transmembrane region" description="Helical" evidence="6">
    <location>
        <begin position="260"/>
        <end position="284"/>
    </location>
</feature>
<dbReference type="OrthoDB" id="9803632at2"/>
<dbReference type="Pfam" id="PF01040">
    <property type="entry name" value="UbiA"/>
    <property type="match status" value="1"/>
</dbReference>
<feature type="transmembrane region" description="Helical" evidence="6">
    <location>
        <begin position="220"/>
        <end position="239"/>
    </location>
</feature>
<feature type="transmembrane region" description="Helical" evidence="6">
    <location>
        <begin position="313"/>
        <end position="335"/>
    </location>
</feature>
<evidence type="ECO:0000313" key="8">
    <source>
        <dbReference type="Proteomes" id="UP000294862"/>
    </source>
</evidence>
<dbReference type="PANTHER" id="PTHR11048:SF5">
    <property type="entry name" value="DECAPRENYL-PHOSPHATE PHOSPHORIBOSYLTRANSFERASE"/>
    <property type="match status" value="1"/>
</dbReference>
<dbReference type="PANTHER" id="PTHR11048">
    <property type="entry name" value="PRENYLTRANSFERASES"/>
    <property type="match status" value="1"/>
</dbReference>
<feature type="transmembrane region" description="Helical" evidence="6">
    <location>
        <begin position="448"/>
        <end position="472"/>
    </location>
</feature>
<dbReference type="SUPFAM" id="SSF56784">
    <property type="entry name" value="HAD-like"/>
    <property type="match status" value="1"/>
</dbReference>
<dbReference type="NCBIfam" id="NF006088">
    <property type="entry name" value="PRK08238.1"/>
    <property type="match status" value="1"/>
</dbReference>
<evidence type="ECO:0000256" key="5">
    <source>
        <dbReference type="ARBA" id="ARBA00023136"/>
    </source>
</evidence>
<reference evidence="7 8" key="1">
    <citation type="journal article" date="2015" name="Stand. Genomic Sci.">
        <title>Genomic Encyclopedia of Bacterial and Archaeal Type Strains, Phase III: the genomes of soil and plant-associated and newly described type strains.</title>
        <authorList>
            <person name="Whitman W.B."/>
            <person name="Woyke T."/>
            <person name="Klenk H.P."/>
            <person name="Zhou Y."/>
            <person name="Lilburn T.G."/>
            <person name="Beck B.J."/>
            <person name="De Vos P."/>
            <person name="Vandamme P."/>
            <person name="Eisen J.A."/>
            <person name="Garrity G."/>
            <person name="Hugenholtz P."/>
            <person name="Kyrpides N.C."/>
        </authorList>
    </citation>
    <scope>NUCLEOTIDE SEQUENCE [LARGE SCALE GENOMIC DNA]</scope>
    <source>
        <strain evidence="7 8">A3</strain>
    </source>
</reference>
<dbReference type="RefSeq" id="WP_131999112.1">
    <property type="nucleotide sequence ID" value="NZ_SLWQ01000007.1"/>
</dbReference>
<keyword evidence="7" id="KW-0808">Transferase</keyword>
<sequence>MHDHDDVALCVDLDGTLVHTDLLHESVLALLRRNPLLLLLLPLWLLGGKARLKREVARRTQVDVTLLPYDARVLALLREAGSRPRVLCSASDQAIVDAVAAHVGGFDAALGSDGETNLGGARKAQVLVARYGERGFDYVGDAAADLPVWARARRAITANASPRVLARLRRMRAPDAVIERRAGAWRAAVRALRPHQWSKNLLVFVAAVAAHRIFEPAALYAATLAFVAFCLCASGAYVFNDLVDLDADRRHPRKRARPFAAGRLPVAGGLAAALLLVLAAFALASLLPPRFVLVLGLYAATTLAYSLLLKRIVLVDVVVLAALYTLRIVAGAVAIPVEASGWFLAFAMCLFLSLALVKRYAEVHRIAASAQQNVAGRGYRTAHLAWIGGFGAVAAGTSLLVLALYVDSTKSAALYRQPHWLWLLLPLLGAWLWRVWSLARRGRMHEDPVVFALTDVPSLAVLAGFIATVAMAA</sequence>
<evidence type="ECO:0000256" key="6">
    <source>
        <dbReference type="SAM" id="Phobius"/>
    </source>
</evidence>
<name>A0A4R2I4P0_9GAMM</name>
<dbReference type="InterPro" id="IPR036412">
    <property type="entry name" value="HAD-like_sf"/>
</dbReference>
<dbReference type="GO" id="GO:0016765">
    <property type="term" value="F:transferase activity, transferring alkyl or aryl (other than methyl) groups"/>
    <property type="evidence" value="ECO:0007669"/>
    <property type="project" value="InterPro"/>
</dbReference>
<protein>
    <submittedName>
        <fullName evidence="7">4-hydroxybenzoate polyprenyltransferase</fullName>
    </submittedName>
</protein>
<comment type="subcellular location">
    <subcellularLocation>
        <location evidence="1">Membrane</location>
        <topology evidence="1">Multi-pass membrane protein</topology>
    </subcellularLocation>
</comment>
<dbReference type="AlphaFoldDB" id="A0A4R2I4P0"/>
<dbReference type="CDD" id="cd13963">
    <property type="entry name" value="PT_UbiA_2"/>
    <property type="match status" value="1"/>
</dbReference>
<dbReference type="Gene3D" id="3.40.50.1000">
    <property type="entry name" value="HAD superfamily/HAD-like"/>
    <property type="match status" value="1"/>
</dbReference>
<keyword evidence="2" id="KW-1003">Cell membrane</keyword>
<evidence type="ECO:0000256" key="1">
    <source>
        <dbReference type="ARBA" id="ARBA00004141"/>
    </source>
</evidence>
<feature type="transmembrane region" description="Helical" evidence="6">
    <location>
        <begin position="382"/>
        <end position="406"/>
    </location>
</feature>
<evidence type="ECO:0000256" key="3">
    <source>
        <dbReference type="ARBA" id="ARBA00022692"/>
    </source>
</evidence>
<keyword evidence="8" id="KW-1185">Reference proteome</keyword>
<dbReference type="InterPro" id="IPR000537">
    <property type="entry name" value="UbiA_prenyltransferase"/>
</dbReference>
<evidence type="ECO:0000256" key="4">
    <source>
        <dbReference type="ARBA" id="ARBA00022989"/>
    </source>
</evidence>